<protein>
    <submittedName>
        <fullName evidence="1">Uncharacterized protein</fullName>
    </submittedName>
</protein>
<name>A0A6J4N3G9_9ACTN</name>
<feature type="non-terminal residue" evidence="1">
    <location>
        <position position="69"/>
    </location>
</feature>
<feature type="non-terminal residue" evidence="1">
    <location>
        <position position="1"/>
    </location>
</feature>
<accession>A0A6J4N3G9</accession>
<sequence>ERVGVAGRPWTALRALRGPGRGRRPQGVRGGAGAGAAAVLRCLPAAAGGAGGAVQLDGSLFATRRGHLM</sequence>
<reference evidence="1" key="1">
    <citation type="submission" date="2020-02" db="EMBL/GenBank/DDBJ databases">
        <authorList>
            <person name="Meier V. D."/>
        </authorList>
    </citation>
    <scope>NUCLEOTIDE SEQUENCE</scope>
    <source>
        <strain evidence="1">AVDCRST_MAG21</strain>
    </source>
</reference>
<organism evidence="1">
    <name type="scientific">uncultured Nocardioidaceae bacterium</name>
    <dbReference type="NCBI Taxonomy" id="253824"/>
    <lineage>
        <taxon>Bacteria</taxon>
        <taxon>Bacillati</taxon>
        <taxon>Actinomycetota</taxon>
        <taxon>Actinomycetes</taxon>
        <taxon>Propionibacteriales</taxon>
        <taxon>Nocardioidaceae</taxon>
        <taxon>environmental samples</taxon>
    </lineage>
</organism>
<dbReference type="AlphaFoldDB" id="A0A6J4N3G9"/>
<evidence type="ECO:0000313" key="1">
    <source>
        <dbReference type="EMBL" id="CAA9376943.1"/>
    </source>
</evidence>
<gene>
    <name evidence="1" type="ORF">AVDCRST_MAG21-1333</name>
</gene>
<proteinExistence type="predicted"/>
<dbReference type="EMBL" id="CADCUL010000133">
    <property type="protein sequence ID" value="CAA9376943.1"/>
    <property type="molecule type" value="Genomic_DNA"/>
</dbReference>